<dbReference type="Gene3D" id="1.20.245.10">
    <property type="entry name" value="Lipoxygenase-1, Domain 5"/>
    <property type="match status" value="1"/>
</dbReference>
<keyword evidence="2" id="KW-0479">Metal-binding</keyword>
<dbReference type="PANTHER" id="PTHR11771">
    <property type="entry name" value="LIPOXYGENASE"/>
    <property type="match status" value="1"/>
</dbReference>
<evidence type="ECO:0000256" key="3">
    <source>
        <dbReference type="ARBA" id="ARBA00023002"/>
    </source>
</evidence>
<feature type="domain" description="Lipoxygenase" evidence="6">
    <location>
        <begin position="10"/>
        <end position="641"/>
    </location>
</feature>
<dbReference type="Pfam" id="PF00305">
    <property type="entry name" value="Lipoxygenase"/>
    <property type="match status" value="1"/>
</dbReference>
<name>A0A7D4BGT2_9SPHN</name>
<dbReference type="GO" id="GO:0046872">
    <property type="term" value="F:metal ion binding"/>
    <property type="evidence" value="ECO:0007669"/>
    <property type="project" value="UniProtKB-KW"/>
</dbReference>
<gene>
    <name evidence="7" type="ORF">HQR01_10545</name>
</gene>
<keyword evidence="4" id="KW-0408">Iron</keyword>
<evidence type="ECO:0000256" key="5">
    <source>
        <dbReference type="SAM" id="MobiDB-lite"/>
    </source>
</evidence>
<protein>
    <submittedName>
        <fullName evidence="7">Arachidonate 15-lipoxygenase</fullName>
    </submittedName>
</protein>
<dbReference type="InterPro" id="IPR036226">
    <property type="entry name" value="LipOase_C_sf"/>
</dbReference>
<evidence type="ECO:0000313" key="7">
    <source>
        <dbReference type="EMBL" id="QKG71762.1"/>
    </source>
</evidence>
<dbReference type="Proteomes" id="UP000504693">
    <property type="component" value="Chromosome"/>
</dbReference>
<dbReference type="PROSITE" id="PS51393">
    <property type="entry name" value="LIPOXYGENASE_3"/>
    <property type="match status" value="1"/>
</dbReference>
<dbReference type="RefSeq" id="WP_173214830.1">
    <property type="nucleotide sequence ID" value="NZ_CP053921.1"/>
</dbReference>
<evidence type="ECO:0000256" key="4">
    <source>
        <dbReference type="ARBA" id="ARBA00023004"/>
    </source>
</evidence>
<dbReference type="PROSITE" id="PS00711">
    <property type="entry name" value="LIPOXYGENASE_1"/>
    <property type="match status" value="1"/>
</dbReference>
<organism evidence="7 8">
    <name type="scientific">Erythrobacter mangrovi</name>
    <dbReference type="NCBI Taxonomy" id="2739433"/>
    <lineage>
        <taxon>Bacteria</taxon>
        <taxon>Pseudomonadati</taxon>
        <taxon>Pseudomonadota</taxon>
        <taxon>Alphaproteobacteria</taxon>
        <taxon>Sphingomonadales</taxon>
        <taxon>Erythrobacteraceae</taxon>
        <taxon>Erythrobacter/Porphyrobacter group</taxon>
        <taxon>Erythrobacter</taxon>
    </lineage>
</organism>
<sequence>MTAQQAPASPTLPQNDTPQVQAQRKAQLASAQATYSWTSDVQTLPGIPVVKGLPSEEEPNLEWGLKLVGILLKLVVNVLAVQKQVHAQQGDAIAQEAIDAGEKLAAAVAADVAAIQAKFDANTGNCPKGGLIEHLAEEFVEDRLVEALKGHVATLKGLLNTQGKVNAALAAASPPQIADYRALFDTISCPGVSWQLLDDLEFARLRVAGPNCMLIETITEIPSGCPLTEAQYAAIVTQDTLAQALATGRIFQCDYKDLSVIAPEAGSGKYLYMPIALFALPPGSQELVPIAIRCDPSDASCPVVTPSLAVEEQWGWQMAKFIVQVADGNYHELVAHLARTHLVTEAIAVATHRQLANLHPVWALLLPHFEGTMFINYAAATSLITAGGPIDEIFAGTITSSQAQAAAARLSFNFTDKMLPNDLAARGFGASSMLTNYPYAVDGMRVWTAIQDWVLAYLALYYADDAAVSGDYELAAWAAEIAGTGKVDGFPGPQTIAELVDTCTMIIFTASAQHAAVNFPQKAVMEFAPAVTGALWQALPTSFTGQAKSDWLELMPTLDIALEQLKVLYLLGSLYYRPLGDYKSHDAPYPAWFLDPHVEGPLAGFQAALAAVETAIDAENATRRVPYPFLKPSLIPSSTNI</sequence>
<dbReference type="KEGG" id="emv:HQR01_10545"/>
<evidence type="ECO:0000256" key="2">
    <source>
        <dbReference type="ARBA" id="ARBA00022723"/>
    </source>
</evidence>
<dbReference type="GO" id="GO:0034440">
    <property type="term" value="P:lipid oxidation"/>
    <property type="evidence" value="ECO:0007669"/>
    <property type="project" value="InterPro"/>
</dbReference>
<proteinExistence type="predicted"/>
<keyword evidence="3" id="KW-0560">Oxidoreductase</keyword>
<keyword evidence="8" id="KW-1185">Reference proteome</keyword>
<dbReference type="EMBL" id="CP053921">
    <property type="protein sequence ID" value="QKG71762.1"/>
    <property type="molecule type" value="Genomic_DNA"/>
</dbReference>
<dbReference type="AlphaFoldDB" id="A0A7D4BGT2"/>
<dbReference type="InterPro" id="IPR013819">
    <property type="entry name" value="LipOase_C"/>
</dbReference>
<evidence type="ECO:0000259" key="6">
    <source>
        <dbReference type="PROSITE" id="PS51393"/>
    </source>
</evidence>
<dbReference type="InterPro" id="IPR000907">
    <property type="entry name" value="LipOase"/>
</dbReference>
<evidence type="ECO:0000313" key="8">
    <source>
        <dbReference type="Proteomes" id="UP000504693"/>
    </source>
</evidence>
<dbReference type="PRINTS" id="PR00087">
    <property type="entry name" value="LIPOXYGENASE"/>
</dbReference>
<accession>A0A7D4BGT2</accession>
<comment type="cofactor">
    <cofactor evidence="1">
        <name>Fe cation</name>
        <dbReference type="ChEBI" id="CHEBI:24875"/>
    </cofactor>
</comment>
<evidence type="ECO:0000256" key="1">
    <source>
        <dbReference type="ARBA" id="ARBA00001962"/>
    </source>
</evidence>
<reference evidence="7 8" key="1">
    <citation type="submission" date="2020-05" db="EMBL/GenBank/DDBJ databases">
        <title>Erythrobacter mangrovi sp. nov., isolated from rhizosphere soil of mangrove plant (Kandelia candel).</title>
        <authorList>
            <person name="Ye Y.H."/>
        </authorList>
    </citation>
    <scope>NUCLEOTIDE SEQUENCE [LARGE SCALE GENOMIC DNA]</scope>
    <source>
        <strain evidence="7 8">EB310</strain>
    </source>
</reference>
<feature type="region of interest" description="Disordered" evidence="5">
    <location>
        <begin position="1"/>
        <end position="25"/>
    </location>
</feature>
<dbReference type="Gene3D" id="3.10.450.60">
    <property type="match status" value="1"/>
</dbReference>
<dbReference type="InterPro" id="IPR020833">
    <property type="entry name" value="LipOase_Fe_BS"/>
</dbReference>
<dbReference type="GO" id="GO:0016702">
    <property type="term" value="F:oxidoreductase activity, acting on single donors with incorporation of molecular oxygen, incorporation of two atoms of oxygen"/>
    <property type="evidence" value="ECO:0007669"/>
    <property type="project" value="InterPro"/>
</dbReference>
<dbReference type="SUPFAM" id="SSF48484">
    <property type="entry name" value="Lipoxigenase"/>
    <property type="match status" value="1"/>
</dbReference>